<evidence type="ECO:0000313" key="11">
    <source>
        <dbReference type="Proteomes" id="UP000295247"/>
    </source>
</evidence>
<feature type="domain" description="Disulphide bond isomerase DsbC/G N-terminal" evidence="8">
    <location>
        <begin position="21"/>
        <end position="87"/>
    </location>
</feature>
<keyword evidence="6 7" id="KW-0676">Redox-active center</keyword>
<gene>
    <name evidence="10" type="ORF">EDC29_103227</name>
</gene>
<dbReference type="RefSeq" id="WP_123139407.1">
    <property type="nucleotide sequence ID" value="NZ_NRRH01000020.1"/>
</dbReference>
<organism evidence="10 11">
    <name type="scientific">Marichromatium gracile</name>
    <name type="common">Chromatium gracile</name>
    <dbReference type="NCBI Taxonomy" id="1048"/>
    <lineage>
        <taxon>Bacteria</taxon>
        <taxon>Pseudomonadati</taxon>
        <taxon>Pseudomonadota</taxon>
        <taxon>Gammaproteobacteria</taxon>
        <taxon>Chromatiales</taxon>
        <taxon>Chromatiaceae</taxon>
        <taxon>Marichromatium</taxon>
    </lineage>
</organism>
<evidence type="ECO:0000256" key="1">
    <source>
        <dbReference type="ARBA" id="ARBA00004418"/>
    </source>
</evidence>
<evidence type="ECO:0000256" key="3">
    <source>
        <dbReference type="ARBA" id="ARBA00022729"/>
    </source>
</evidence>
<evidence type="ECO:0000256" key="2">
    <source>
        <dbReference type="ARBA" id="ARBA00009813"/>
    </source>
</evidence>
<evidence type="ECO:0000256" key="4">
    <source>
        <dbReference type="ARBA" id="ARBA00022764"/>
    </source>
</evidence>
<name>A0A4V2W9W6_MARGR</name>
<keyword evidence="5" id="KW-1015">Disulfide bond</keyword>
<proteinExistence type="inferred from homology"/>
<dbReference type="InterPro" id="IPR009094">
    <property type="entry name" value="DiS-bond_isomerase_DsbC/G_N_sf"/>
</dbReference>
<dbReference type="PANTHER" id="PTHR35272:SF3">
    <property type="entry name" value="THIOL:DISULFIDE INTERCHANGE PROTEIN DSBC"/>
    <property type="match status" value="1"/>
</dbReference>
<evidence type="ECO:0000259" key="8">
    <source>
        <dbReference type="Pfam" id="PF10411"/>
    </source>
</evidence>
<dbReference type="Gene3D" id="3.10.450.70">
    <property type="entry name" value="Disulphide bond isomerase, DsbC/G, N-terminal"/>
    <property type="match status" value="1"/>
</dbReference>
<dbReference type="InterPro" id="IPR033954">
    <property type="entry name" value="DiS-bond_Isoase_DsbC/G"/>
</dbReference>
<dbReference type="PANTHER" id="PTHR35272">
    <property type="entry name" value="THIOL:DISULFIDE INTERCHANGE PROTEIN DSBC-RELATED"/>
    <property type="match status" value="1"/>
</dbReference>
<protein>
    <recommendedName>
        <fullName evidence="7">Thiol:disulfide interchange protein</fullName>
    </recommendedName>
</protein>
<dbReference type="SUPFAM" id="SSF54423">
    <property type="entry name" value="DsbC/DsbG N-terminal domain-like"/>
    <property type="match status" value="1"/>
</dbReference>
<dbReference type="EMBL" id="SMDC01000003">
    <property type="protein sequence ID" value="TCW37030.1"/>
    <property type="molecule type" value="Genomic_DNA"/>
</dbReference>
<dbReference type="Pfam" id="PF10411">
    <property type="entry name" value="DsbC_N"/>
    <property type="match status" value="1"/>
</dbReference>
<dbReference type="Pfam" id="PF13098">
    <property type="entry name" value="Thioredoxin_2"/>
    <property type="match status" value="1"/>
</dbReference>
<comment type="caution">
    <text evidence="10">The sequence shown here is derived from an EMBL/GenBank/DDBJ whole genome shotgun (WGS) entry which is preliminary data.</text>
</comment>
<feature type="chain" id="PRO_5021042923" description="Thiol:disulfide interchange protein" evidence="7">
    <location>
        <begin position="23"/>
        <end position="243"/>
    </location>
</feature>
<dbReference type="SUPFAM" id="SSF52833">
    <property type="entry name" value="Thioredoxin-like"/>
    <property type="match status" value="1"/>
</dbReference>
<evidence type="ECO:0000256" key="5">
    <source>
        <dbReference type="ARBA" id="ARBA00023157"/>
    </source>
</evidence>
<sequence>MLRIRSLALAATLGCLATAVQAGPEQQIRAALEAVSPDIAISDIRPAPVDGLYEVLVGSELMYMTADGRYFIDGRIVDLKTRTDLTEPRLAEARKGLIESIGEESMVSFGPADAAHTVTVFTDIECGYCRKLHSQIDDYVANGIRVRYLFFPRAGEGSEAYREAVSVWCAGDAEARREAMTEAKQGKSIEMRKCDNPVAEHMALGRELGLRGTPAIITEDGTLIPGYVDPKRLAVELDQMAGS</sequence>
<evidence type="ECO:0000256" key="7">
    <source>
        <dbReference type="RuleBase" id="RU364038"/>
    </source>
</evidence>
<reference evidence="10 11" key="1">
    <citation type="submission" date="2019-03" db="EMBL/GenBank/DDBJ databases">
        <title>Genomic Encyclopedia of Type Strains, Phase IV (KMG-IV): sequencing the most valuable type-strain genomes for metagenomic binning, comparative biology and taxonomic classification.</title>
        <authorList>
            <person name="Goeker M."/>
        </authorList>
    </citation>
    <scope>NUCLEOTIDE SEQUENCE [LARGE SCALE GENOMIC DNA]</scope>
    <source>
        <strain evidence="10 11">DSM 203</strain>
    </source>
</reference>
<feature type="signal peptide" evidence="7">
    <location>
        <begin position="1"/>
        <end position="22"/>
    </location>
</feature>
<comment type="subcellular location">
    <subcellularLocation>
        <location evidence="1 7">Periplasm</location>
    </subcellularLocation>
</comment>
<dbReference type="InterPro" id="IPR036249">
    <property type="entry name" value="Thioredoxin-like_sf"/>
</dbReference>
<dbReference type="InterPro" id="IPR051470">
    <property type="entry name" value="Thiol:disulfide_interchange"/>
</dbReference>
<keyword evidence="4 7" id="KW-0574">Periplasm</keyword>
<accession>A0A4V2W9W6</accession>
<evidence type="ECO:0000313" key="10">
    <source>
        <dbReference type="EMBL" id="TCW37030.1"/>
    </source>
</evidence>
<evidence type="ECO:0000256" key="6">
    <source>
        <dbReference type="ARBA" id="ARBA00023284"/>
    </source>
</evidence>
<dbReference type="InterPro" id="IPR018950">
    <property type="entry name" value="DiS-bond_isomerase_DsbC/G_N"/>
</dbReference>
<comment type="similarity">
    <text evidence="2 7">Belongs to the thioredoxin family. DsbC subfamily.</text>
</comment>
<feature type="domain" description="Thioredoxin-like fold" evidence="9">
    <location>
        <begin position="115"/>
        <end position="234"/>
    </location>
</feature>
<comment type="function">
    <text evidence="7">Required for disulfide bond formation in some periplasmic proteins. Acts by transferring its disulfide bond to other proteins and is reduced in the process.</text>
</comment>
<evidence type="ECO:0000259" key="9">
    <source>
        <dbReference type="Pfam" id="PF13098"/>
    </source>
</evidence>
<dbReference type="GO" id="GO:0042597">
    <property type="term" value="C:periplasmic space"/>
    <property type="evidence" value="ECO:0007669"/>
    <property type="project" value="UniProtKB-SubCell"/>
</dbReference>
<dbReference type="CDD" id="cd03020">
    <property type="entry name" value="DsbA_DsbC_DsbG"/>
    <property type="match status" value="1"/>
</dbReference>
<dbReference type="Gene3D" id="3.40.30.10">
    <property type="entry name" value="Glutaredoxin"/>
    <property type="match status" value="1"/>
</dbReference>
<dbReference type="AlphaFoldDB" id="A0A4V2W9W6"/>
<dbReference type="InterPro" id="IPR012336">
    <property type="entry name" value="Thioredoxin-like_fold"/>
</dbReference>
<keyword evidence="3 7" id="KW-0732">Signal</keyword>
<dbReference type="Proteomes" id="UP000295247">
    <property type="component" value="Unassembled WGS sequence"/>
</dbReference>